<sequence>MNEVNEDIPLMDLRDHRNQRLTTLEIPGGVNIERRQHSQQRNNSDRNLSRSSSQQRTNRIDTVKKISKLKLLWHACEYKSEIDRWKIINNLGFPNNLSDPEVFCKLHNFNPRENYFNNVKYVNNKIKVFDVFLFSFELDLLEVRLNELYDVIDKFVIIEVPCTTKNRPKELLFKQSMRENNFRRFLDKIEYVVFEDFCLLEMKGKQYQDELRSRTIKSARDAGAVDGDLFLFSELEEIPRASSIRLLTKCDFGSRINLMLDSFEFRLYPSFVFKSTVSVIGRINDEKIHSRFSYLSDLLLGDAGWHCSWCFRHIGDIQKKMIGYSHSDGVNFNMKLLEENSIEKKLCDGRNPFDYLPQAKEFSELFEQWSSIRSLRNNPIKFRYLLPGGCVVDIVEAGVISGKCVSIPEEEVNLFGCNDHLIRIAKFGEDKELIY</sequence>
<evidence type="ECO:0000256" key="1">
    <source>
        <dbReference type="SAM" id="MobiDB-lite"/>
    </source>
</evidence>
<name>A0AAD5U899_9FUNG</name>
<gene>
    <name evidence="2" type="ORF">HK099_002866</name>
</gene>
<accession>A0AAD5U899</accession>
<evidence type="ECO:0000313" key="2">
    <source>
        <dbReference type="EMBL" id="KAJ3228361.1"/>
    </source>
</evidence>
<feature type="region of interest" description="Disordered" evidence="1">
    <location>
        <begin position="29"/>
        <end position="57"/>
    </location>
</feature>
<evidence type="ECO:0000313" key="3">
    <source>
        <dbReference type="Proteomes" id="UP001211065"/>
    </source>
</evidence>
<dbReference type="Pfam" id="PF04724">
    <property type="entry name" value="Glyco_transf_17"/>
    <property type="match status" value="1"/>
</dbReference>
<keyword evidence="3" id="KW-1185">Reference proteome</keyword>
<organism evidence="2 3">
    <name type="scientific">Clydaea vesicula</name>
    <dbReference type="NCBI Taxonomy" id="447962"/>
    <lineage>
        <taxon>Eukaryota</taxon>
        <taxon>Fungi</taxon>
        <taxon>Fungi incertae sedis</taxon>
        <taxon>Chytridiomycota</taxon>
        <taxon>Chytridiomycota incertae sedis</taxon>
        <taxon>Chytridiomycetes</taxon>
        <taxon>Lobulomycetales</taxon>
        <taxon>Lobulomycetaceae</taxon>
        <taxon>Clydaea</taxon>
    </lineage>
</organism>
<dbReference type="Proteomes" id="UP001211065">
    <property type="component" value="Unassembled WGS sequence"/>
</dbReference>
<dbReference type="GO" id="GO:0006044">
    <property type="term" value="P:N-acetylglucosamine metabolic process"/>
    <property type="evidence" value="ECO:0007669"/>
    <property type="project" value="TreeGrafter"/>
</dbReference>
<dbReference type="GO" id="GO:0016020">
    <property type="term" value="C:membrane"/>
    <property type="evidence" value="ECO:0007669"/>
    <property type="project" value="InterPro"/>
</dbReference>
<dbReference type="AlphaFoldDB" id="A0AAD5U899"/>
<dbReference type="InterPro" id="IPR006813">
    <property type="entry name" value="Glyco_trans_17"/>
</dbReference>
<dbReference type="PANTHER" id="PTHR12224">
    <property type="entry name" value="BETA-1,4-MANNOSYL-GLYCOPROTEIN BETA-1,4-N-ACETYLGLUCOSAMINYL-TRANSFERASE"/>
    <property type="match status" value="1"/>
</dbReference>
<reference evidence="2" key="1">
    <citation type="submission" date="2020-05" db="EMBL/GenBank/DDBJ databases">
        <title>Phylogenomic resolution of chytrid fungi.</title>
        <authorList>
            <person name="Stajich J.E."/>
            <person name="Amses K."/>
            <person name="Simmons R."/>
            <person name="Seto K."/>
            <person name="Myers J."/>
            <person name="Bonds A."/>
            <person name="Quandt C.A."/>
            <person name="Barry K."/>
            <person name="Liu P."/>
            <person name="Grigoriev I."/>
            <person name="Longcore J.E."/>
            <person name="James T.Y."/>
        </authorList>
    </citation>
    <scope>NUCLEOTIDE SEQUENCE</scope>
    <source>
        <strain evidence="2">JEL0476</strain>
    </source>
</reference>
<protein>
    <submittedName>
        <fullName evidence="2">Uncharacterized protein</fullName>
    </submittedName>
</protein>
<proteinExistence type="predicted"/>
<dbReference type="EMBL" id="JADGJW010000002">
    <property type="protein sequence ID" value="KAJ3228361.1"/>
    <property type="molecule type" value="Genomic_DNA"/>
</dbReference>
<comment type="caution">
    <text evidence="2">The sequence shown here is derived from an EMBL/GenBank/DDBJ whole genome shotgun (WGS) entry which is preliminary data.</text>
</comment>
<dbReference type="PANTHER" id="PTHR12224:SF0">
    <property type="entry name" value="BETA-1,4-MANNOSYL-GLYCOPROTEIN 4-BETA-N-ACETYLGLUCOSAMINYLTRANSFERASE"/>
    <property type="match status" value="1"/>
</dbReference>
<dbReference type="GO" id="GO:0003830">
    <property type="term" value="F:beta-1,4-mannosylglycoprotein 4-beta-N-acetylglucosaminyltransferase activity"/>
    <property type="evidence" value="ECO:0007669"/>
    <property type="project" value="InterPro"/>
</dbReference>